<sequence>MSKRYFRYTLQSSLRYRCGFHRRRRRQCFRYLNHHRCSSYEIRSNLDLHSDDLKRKNGDDDLDGVVDDDEKRNRIDERNRRIKLKAFNNDGHQRRNHVSFDENQIENLRQQQQQHQHQHQQQHHHQQQRNQESMIDELQSQNKLDNNSSSDLVDREPKQQQPQSQWKRDAIDDSQNYDNHLLKNPLK</sequence>
<proteinExistence type="predicted"/>
<evidence type="ECO:0000313" key="4">
    <source>
        <dbReference type="Proteomes" id="UP000070412"/>
    </source>
</evidence>
<feature type="region of interest" description="Disordered" evidence="1">
    <location>
        <begin position="107"/>
        <end position="187"/>
    </location>
</feature>
<evidence type="ECO:0000256" key="1">
    <source>
        <dbReference type="SAM" id="MobiDB-lite"/>
    </source>
</evidence>
<reference evidence="2" key="2">
    <citation type="submission" date="2020-01" db="EMBL/GenBank/DDBJ databases">
        <authorList>
            <person name="Korhonen P.K.K."/>
            <person name="Guangxu M.G."/>
            <person name="Wang T.W."/>
            <person name="Stroehlein A.J.S."/>
            <person name="Young N.D."/>
            <person name="Ang C.-S.A."/>
            <person name="Fernando D.W.F."/>
            <person name="Lu H.L."/>
            <person name="Taylor S.T."/>
            <person name="Ehtesham M.E.M."/>
            <person name="Najaraj S.H.N."/>
            <person name="Harsha G.H.G."/>
            <person name="Madugundu A.M."/>
            <person name="Renuse S.R."/>
            <person name="Holt D.H."/>
            <person name="Pandey A.P."/>
            <person name="Papenfuss A.P."/>
            <person name="Gasser R.B.G."/>
            <person name="Fischer K.F."/>
        </authorList>
    </citation>
    <scope>NUCLEOTIDE SEQUENCE</scope>
    <source>
        <strain evidence="2">SSS_KF_BRIS2020</strain>
    </source>
</reference>
<reference evidence="3" key="3">
    <citation type="submission" date="2022-06" db="UniProtKB">
        <authorList>
            <consortium name="EnsemblMetazoa"/>
        </authorList>
    </citation>
    <scope>IDENTIFICATION</scope>
</reference>
<dbReference type="EnsemblMetazoa" id="SSS_733s_mrna">
    <property type="protein sequence ID" value="KAF7494073.1"/>
    <property type="gene ID" value="SSS_733"/>
</dbReference>
<feature type="compositionally biased region" description="Basic residues" evidence="1">
    <location>
        <begin position="116"/>
        <end position="127"/>
    </location>
</feature>
<reference evidence="4" key="1">
    <citation type="journal article" date="2020" name="PLoS Negl. Trop. Dis.">
        <title>High-quality nuclear genome for Sarcoptes scabiei-A critical resource for a neglected parasite.</title>
        <authorList>
            <person name="Korhonen P.K."/>
            <person name="Gasser R.B."/>
            <person name="Ma G."/>
            <person name="Wang T."/>
            <person name="Stroehlein A.J."/>
            <person name="Young N.D."/>
            <person name="Ang C.S."/>
            <person name="Fernando D.D."/>
            <person name="Lu H.C."/>
            <person name="Taylor S."/>
            <person name="Reynolds S.L."/>
            <person name="Mofiz E."/>
            <person name="Najaraj S.H."/>
            <person name="Gowda H."/>
            <person name="Madugundu A."/>
            <person name="Renuse S."/>
            <person name="Holt D."/>
            <person name="Pandey A."/>
            <person name="Papenfuss A.T."/>
            <person name="Fischer K."/>
        </authorList>
    </citation>
    <scope>NUCLEOTIDE SEQUENCE [LARGE SCALE GENOMIC DNA]</scope>
</reference>
<accession>A0A834RCP4</accession>
<dbReference type="EMBL" id="WVUK01000054">
    <property type="protein sequence ID" value="KAF7494073.1"/>
    <property type="molecule type" value="Genomic_DNA"/>
</dbReference>
<protein>
    <submittedName>
        <fullName evidence="2 3">Uncharacterized protein</fullName>
    </submittedName>
</protein>
<dbReference type="AlphaFoldDB" id="A0A834RCP4"/>
<name>A0A834RCP4_SARSC</name>
<keyword evidence="4" id="KW-1185">Reference proteome</keyword>
<evidence type="ECO:0000313" key="3">
    <source>
        <dbReference type="EnsemblMetazoa" id="KAF7494073.1"/>
    </source>
</evidence>
<evidence type="ECO:0000313" key="2">
    <source>
        <dbReference type="EMBL" id="KAF7494073.1"/>
    </source>
</evidence>
<organism evidence="2">
    <name type="scientific">Sarcoptes scabiei</name>
    <name type="common">Itch mite</name>
    <name type="synonym">Acarus scabiei</name>
    <dbReference type="NCBI Taxonomy" id="52283"/>
    <lineage>
        <taxon>Eukaryota</taxon>
        <taxon>Metazoa</taxon>
        <taxon>Ecdysozoa</taxon>
        <taxon>Arthropoda</taxon>
        <taxon>Chelicerata</taxon>
        <taxon>Arachnida</taxon>
        <taxon>Acari</taxon>
        <taxon>Acariformes</taxon>
        <taxon>Sarcoptiformes</taxon>
        <taxon>Astigmata</taxon>
        <taxon>Psoroptidia</taxon>
        <taxon>Sarcoptoidea</taxon>
        <taxon>Sarcoptidae</taxon>
        <taxon>Sarcoptinae</taxon>
        <taxon>Sarcoptes</taxon>
    </lineage>
</organism>
<dbReference type="Proteomes" id="UP000070412">
    <property type="component" value="Unassembled WGS sequence"/>
</dbReference>
<feature type="compositionally biased region" description="Polar residues" evidence="1">
    <location>
        <begin position="129"/>
        <end position="151"/>
    </location>
</feature>
<gene>
    <name evidence="2" type="ORF">SSS_733</name>
</gene>